<evidence type="ECO:0000313" key="4">
    <source>
        <dbReference type="EMBL" id="CAB4031063.1"/>
    </source>
</evidence>
<evidence type="ECO:0000256" key="1">
    <source>
        <dbReference type="ARBA" id="ARBA00004167"/>
    </source>
</evidence>
<sequence length="105" mass="11863">MERESLKKISEIEDATNLARAKGKADSDYYSAVKASEANKLKLSKEFLELERYRSLTNNLKIYYGPNIPGIFFPNIAEELQKHSKGPIKVNVPSFDNNADKNPSN</sequence>
<dbReference type="GO" id="GO:0015485">
    <property type="term" value="F:cholesterol binding"/>
    <property type="evidence" value="ECO:0007669"/>
    <property type="project" value="TreeGrafter"/>
</dbReference>
<comment type="caution">
    <text evidence="4">The sequence shown here is derived from an EMBL/GenBank/DDBJ whole genome shotgun (WGS) entry which is preliminary data.</text>
</comment>
<dbReference type="GO" id="GO:0031625">
    <property type="term" value="F:ubiquitin protein ligase binding"/>
    <property type="evidence" value="ECO:0007669"/>
    <property type="project" value="InterPro"/>
</dbReference>
<evidence type="ECO:0000313" key="5">
    <source>
        <dbReference type="Proteomes" id="UP001152795"/>
    </source>
</evidence>
<name>A0A7D9LF29_PARCT</name>
<keyword evidence="3" id="KW-0472">Membrane</keyword>
<dbReference type="GO" id="GO:0005789">
    <property type="term" value="C:endoplasmic reticulum membrane"/>
    <property type="evidence" value="ECO:0007669"/>
    <property type="project" value="TreeGrafter"/>
</dbReference>
<evidence type="ECO:0000256" key="3">
    <source>
        <dbReference type="ARBA" id="ARBA00023136"/>
    </source>
</evidence>
<comment type="subcellular location">
    <subcellularLocation>
        <location evidence="1">Membrane</location>
        <topology evidence="1">Single-pass membrane protein</topology>
    </subcellularLocation>
</comment>
<protein>
    <submittedName>
        <fullName evidence="4">Erlin-1-like</fullName>
    </submittedName>
</protein>
<dbReference type="GO" id="GO:0032933">
    <property type="term" value="P:SREBP signaling pathway"/>
    <property type="evidence" value="ECO:0007669"/>
    <property type="project" value="TreeGrafter"/>
</dbReference>
<dbReference type="PANTHER" id="PTHR15351">
    <property type="entry name" value="ERLIN (ER LIPID RAFT ASSOCIATED PROTEIN) HOMOLOG"/>
    <property type="match status" value="1"/>
</dbReference>
<dbReference type="AlphaFoldDB" id="A0A7D9LF29"/>
<gene>
    <name evidence="4" type="ORF">PACLA_8A074667</name>
</gene>
<accession>A0A7D9LF29</accession>
<dbReference type="PANTHER" id="PTHR15351:SF3">
    <property type="entry name" value="ERLIN"/>
    <property type="match status" value="1"/>
</dbReference>
<organism evidence="4 5">
    <name type="scientific">Paramuricea clavata</name>
    <name type="common">Red gorgonian</name>
    <name type="synonym">Violescent sea-whip</name>
    <dbReference type="NCBI Taxonomy" id="317549"/>
    <lineage>
        <taxon>Eukaryota</taxon>
        <taxon>Metazoa</taxon>
        <taxon>Cnidaria</taxon>
        <taxon>Anthozoa</taxon>
        <taxon>Octocorallia</taxon>
        <taxon>Malacalcyonacea</taxon>
        <taxon>Plexauridae</taxon>
        <taxon>Paramuricea</taxon>
    </lineage>
</organism>
<dbReference type="InterPro" id="IPR033294">
    <property type="entry name" value="Erlin1/2"/>
</dbReference>
<keyword evidence="5" id="KW-1185">Reference proteome</keyword>
<reference evidence="4" key="1">
    <citation type="submission" date="2020-04" db="EMBL/GenBank/DDBJ databases">
        <authorList>
            <person name="Alioto T."/>
            <person name="Alioto T."/>
            <person name="Gomez Garrido J."/>
        </authorList>
    </citation>
    <scope>NUCLEOTIDE SEQUENCE</scope>
    <source>
        <strain evidence="4">A484AB</strain>
    </source>
</reference>
<evidence type="ECO:0000256" key="2">
    <source>
        <dbReference type="ARBA" id="ARBA00008164"/>
    </source>
</evidence>
<comment type="similarity">
    <text evidence="2">Belongs to the band 7/mec-2 family.</text>
</comment>
<dbReference type="Proteomes" id="UP001152795">
    <property type="component" value="Unassembled WGS sequence"/>
</dbReference>
<dbReference type="OrthoDB" id="77368at2759"/>
<dbReference type="EMBL" id="CACRXK020017331">
    <property type="protein sequence ID" value="CAB4031063.1"/>
    <property type="molecule type" value="Genomic_DNA"/>
</dbReference>
<proteinExistence type="inferred from homology"/>